<sequence length="515" mass="54458">MAPSGSSNAFTPYFLFLLLTATTGPLLFGYHLAELNAPSEVITCAKDSITLASVKARLGWGTQASPLGALPQCIPMNATQFGLVSSFFTLGGLIGALAAGPLTAKNGRVRGMLYAALCATVGPVFEALAPNVGTMAAGRLIAGLGAGGAMVVVPIYIFDIAPPGRKGFFGSFTQVMVNVGILITQVLGYFLSRGQLWRIILAVGGVIALAQTAGLLLGGQESPKYLADQGKPSRAKVVLQKIRGANVDIAEEVAAWRQVDSTLLDEEETLLAHPDGAPNSSDQTDTSTPRVPTAGTARKTLSVFQVLRDPETRPAILAITMVMMCQQFTGINSIVMYGVSLLSSLLESNSALLNIFVSLLNVIVTISAAPLVEKLGRKTCLLMSISGMGTMSILLAVGIMRSIPALSAVAVVVFVSSFGFGLGPIPFILPSEFVASNAVGAVQSWALAVNWISTFIVAQFFPIINERMGKGQVYFIFAAMALVFGLFIAWYVPESKDKTDPDEVWGRKKNRREVD</sequence>
<dbReference type="SUPFAM" id="SSF103473">
    <property type="entry name" value="MFS general substrate transporter"/>
    <property type="match status" value="1"/>
</dbReference>
<keyword evidence="3" id="KW-0813">Transport</keyword>
<accession>A0A6A6PVV5</accession>
<evidence type="ECO:0000256" key="8">
    <source>
        <dbReference type="SAM" id="Phobius"/>
    </source>
</evidence>
<evidence type="ECO:0000256" key="1">
    <source>
        <dbReference type="ARBA" id="ARBA00004141"/>
    </source>
</evidence>
<name>A0A6A6PVV5_9PEZI</name>
<feature type="domain" description="Major facilitator superfamily (MFS) profile" evidence="9">
    <location>
        <begin position="17"/>
        <end position="496"/>
    </location>
</feature>
<keyword evidence="4 8" id="KW-0812">Transmembrane</keyword>
<evidence type="ECO:0000259" key="9">
    <source>
        <dbReference type="PROSITE" id="PS50850"/>
    </source>
</evidence>
<evidence type="ECO:0000256" key="4">
    <source>
        <dbReference type="ARBA" id="ARBA00022692"/>
    </source>
</evidence>
<feature type="transmembrane region" description="Helical" evidence="8">
    <location>
        <begin position="196"/>
        <end position="217"/>
    </location>
</feature>
<feature type="transmembrane region" description="Helical" evidence="8">
    <location>
        <begin position="473"/>
        <end position="492"/>
    </location>
</feature>
<feature type="transmembrane region" description="Helical" evidence="8">
    <location>
        <begin position="112"/>
        <end position="130"/>
    </location>
</feature>
<dbReference type="PRINTS" id="PR00171">
    <property type="entry name" value="SUGRTRNSPORT"/>
</dbReference>
<evidence type="ECO:0000313" key="11">
    <source>
        <dbReference type="Proteomes" id="UP000799767"/>
    </source>
</evidence>
<organism evidence="10 11">
    <name type="scientific">Neohortaea acidophila</name>
    <dbReference type="NCBI Taxonomy" id="245834"/>
    <lineage>
        <taxon>Eukaryota</taxon>
        <taxon>Fungi</taxon>
        <taxon>Dikarya</taxon>
        <taxon>Ascomycota</taxon>
        <taxon>Pezizomycotina</taxon>
        <taxon>Dothideomycetes</taxon>
        <taxon>Dothideomycetidae</taxon>
        <taxon>Mycosphaerellales</taxon>
        <taxon>Teratosphaeriaceae</taxon>
        <taxon>Neohortaea</taxon>
    </lineage>
</organism>
<feature type="transmembrane region" description="Helical" evidence="8">
    <location>
        <begin position="81"/>
        <end position="100"/>
    </location>
</feature>
<dbReference type="Gene3D" id="1.20.1250.20">
    <property type="entry name" value="MFS general substrate transporter like domains"/>
    <property type="match status" value="1"/>
</dbReference>
<dbReference type="AlphaFoldDB" id="A0A6A6PVV5"/>
<comment type="similarity">
    <text evidence="2">Belongs to the major facilitator superfamily. Sugar transporter (TC 2.A.1.1) family.</text>
</comment>
<keyword evidence="11" id="KW-1185">Reference proteome</keyword>
<feature type="transmembrane region" description="Helical" evidence="8">
    <location>
        <begin position="442"/>
        <end position="461"/>
    </location>
</feature>
<feature type="transmembrane region" description="Helical" evidence="8">
    <location>
        <begin position="393"/>
        <end position="422"/>
    </location>
</feature>
<dbReference type="PANTHER" id="PTHR23503:SF8">
    <property type="entry name" value="FACILITATED GLUCOSE TRANSPORTER PROTEIN 1"/>
    <property type="match status" value="1"/>
</dbReference>
<feature type="transmembrane region" description="Helical" evidence="8">
    <location>
        <begin position="351"/>
        <end position="372"/>
    </location>
</feature>
<comment type="subcellular location">
    <subcellularLocation>
        <location evidence="1">Membrane</location>
        <topology evidence="1">Multi-pass membrane protein</topology>
    </subcellularLocation>
</comment>
<dbReference type="InterPro" id="IPR003663">
    <property type="entry name" value="Sugar/inositol_transpt"/>
</dbReference>
<dbReference type="GeneID" id="54474234"/>
<evidence type="ECO:0000256" key="3">
    <source>
        <dbReference type="ARBA" id="ARBA00022448"/>
    </source>
</evidence>
<dbReference type="PANTHER" id="PTHR23503">
    <property type="entry name" value="SOLUTE CARRIER FAMILY 2"/>
    <property type="match status" value="1"/>
</dbReference>
<evidence type="ECO:0000256" key="6">
    <source>
        <dbReference type="ARBA" id="ARBA00023136"/>
    </source>
</evidence>
<keyword evidence="5 8" id="KW-1133">Transmembrane helix</keyword>
<dbReference type="InterPro" id="IPR005828">
    <property type="entry name" value="MFS_sugar_transport-like"/>
</dbReference>
<dbReference type="InterPro" id="IPR005829">
    <property type="entry name" value="Sugar_transporter_CS"/>
</dbReference>
<feature type="transmembrane region" description="Helical" evidence="8">
    <location>
        <begin position="315"/>
        <end position="339"/>
    </location>
</feature>
<dbReference type="PROSITE" id="PS50850">
    <property type="entry name" value="MFS"/>
    <property type="match status" value="1"/>
</dbReference>
<protein>
    <submittedName>
        <fullName evidence="10">General substrate transporter</fullName>
    </submittedName>
</protein>
<feature type="region of interest" description="Disordered" evidence="7">
    <location>
        <begin position="272"/>
        <end position="293"/>
    </location>
</feature>
<feature type="transmembrane region" description="Helical" evidence="8">
    <location>
        <begin position="12"/>
        <end position="33"/>
    </location>
</feature>
<dbReference type="GO" id="GO:0015149">
    <property type="term" value="F:hexose transmembrane transporter activity"/>
    <property type="evidence" value="ECO:0007669"/>
    <property type="project" value="TreeGrafter"/>
</dbReference>
<feature type="transmembrane region" description="Helical" evidence="8">
    <location>
        <begin position="136"/>
        <end position="157"/>
    </location>
</feature>
<dbReference type="OrthoDB" id="4540492at2759"/>
<reference evidence="10" key="1">
    <citation type="journal article" date="2020" name="Stud. Mycol.">
        <title>101 Dothideomycetes genomes: a test case for predicting lifestyles and emergence of pathogens.</title>
        <authorList>
            <person name="Haridas S."/>
            <person name="Albert R."/>
            <person name="Binder M."/>
            <person name="Bloem J."/>
            <person name="Labutti K."/>
            <person name="Salamov A."/>
            <person name="Andreopoulos B."/>
            <person name="Baker S."/>
            <person name="Barry K."/>
            <person name="Bills G."/>
            <person name="Bluhm B."/>
            <person name="Cannon C."/>
            <person name="Castanera R."/>
            <person name="Culley D."/>
            <person name="Daum C."/>
            <person name="Ezra D."/>
            <person name="Gonzalez J."/>
            <person name="Henrissat B."/>
            <person name="Kuo A."/>
            <person name="Liang C."/>
            <person name="Lipzen A."/>
            <person name="Lutzoni F."/>
            <person name="Magnuson J."/>
            <person name="Mondo S."/>
            <person name="Nolan M."/>
            <person name="Ohm R."/>
            <person name="Pangilinan J."/>
            <person name="Park H.-J."/>
            <person name="Ramirez L."/>
            <person name="Alfaro M."/>
            <person name="Sun H."/>
            <person name="Tritt A."/>
            <person name="Yoshinaga Y."/>
            <person name="Zwiers L.-H."/>
            <person name="Turgeon B."/>
            <person name="Goodwin S."/>
            <person name="Spatafora J."/>
            <person name="Crous P."/>
            <person name="Grigoriev I."/>
        </authorList>
    </citation>
    <scope>NUCLEOTIDE SEQUENCE</scope>
    <source>
        <strain evidence="10">CBS 113389</strain>
    </source>
</reference>
<feature type="transmembrane region" description="Helical" evidence="8">
    <location>
        <begin position="169"/>
        <end position="190"/>
    </location>
</feature>
<dbReference type="EMBL" id="MU001634">
    <property type="protein sequence ID" value="KAF2484115.1"/>
    <property type="molecule type" value="Genomic_DNA"/>
</dbReference>
<evidence type="ECO:0000313" key="10">
    <source>
        <dbReference type="EMBL" id="KAF2484115.1"/>
    </source>
</evidence>
<dbReference type="Proteomes" id="UP000799767">
    <property type="component" value="Unassembled WGS sequence"/>
</dbReference>
<dbReference type="Pfam" id="PF00083">
    <property type="entry name" value="Sugar_tr"/>
    <property type="match status" value="1"/>
</dbReference>
<dbReference type="PROSITE" id="PS00216">
    <property type="entry name" value="SUGAR_TRANSPORT_1"/>
    <property type="match status" value="1"/>
</dbReference>
<keyword evidence="6 8" id="KW-0472">Membrane</keyword>
<dbReference type="RefSeq" id="XP_033590685.1">
    <property type="nucleotide sequence ID" value="XM_033733232.1"/>
</dbReference>
<evidence type="ECO:0000256" key="7">
    <source>
        <dbReference type="SAM" id="MobiDB-lite"/>
    </source>
</evidence>
<dbReference type="InterPro" id="IPR020846">
    <property type="entry name" value="MFS_dom"/>
</dbReference>
<proteinExistence type="inferred from homology"/>
<gene>
    <name evidence="10" type="ORF">BDY17DRAFT_295000</name>
</gene>
<dbReference type="InterPro" id="IPR045263">
    <property type="entry name" value="GLUT"/>
</dbReference>
<evidence type="ECO:0000256" key="2">
    <source>
        <dbReference type="ARBA" id="ARBA00010992"/>
    </source>
</evidence>
<evidence type="ECO:0000256" key="5">
    <source>
        <dbReference type="ARBA" id="ARBA00022989"/>
    </source>
</evidence>
<dbReference type="InterPro" id="IPR036259">
    <property type="entry name" value="MFS_trans_sf"/>
</dbReference>
<dbReference type="GO" id="GO:0016020">
    <property type="term" value="C:membrane"/>
    <property type="evidence" value="ECO:0007669"/>
    <property type="project" value="UniProtKB-SubCell"/>
</dbReference>
<feature type="compositionally biased region" description="Polar residues" evidence="7">
    <location>
        <begin position="278"/>
        <end position="290"/>
    </location>
</feature>